<dbReference type="Proteomes" id="UP000002035">
    <property type="component" value="Unassembled WGS sequence"/>
</dbReference>
<organism evidence="2 3">
    <name type="scientific">Arthroderma otae (strain ATCC MYA-4605 / CBS 113480)</name>
    <name type="common">Microsporum canis</name>
    <dbReference type="NCBI Taxonomy" id="554155"/>
    <lineage>
        <taxon>Eukaryota</taxon>
        <taxon>Fungi</taxon>
        <taxon>Dikarya</taxon>
        <taxon>Ascomycota</taxon>
        <taxon>Pezizomycotina</taxon>
        <taxon>Eurotiomycetes</taxon>
        <taxon>Eurotiomycetidae</taxon>
        <taxon>Onygenales</taxon>
        <taxon>Arthrodermataceae</taxon>
        <taxon>Microsporum</taxon>
    </lineage>
</organism>
<sequence>MNKTETDGLNSPEPTDSGPRTFLDPEGGTPTSAILDESVTKRRRQAEYLHRPPVWNIRPSHDTPPNHLDSQSSLENPPNHRDAGVQDACQFCLQRLPGPALSPNAPNHRRRCPALDTPATIGRSLRKTISFLRDRSKPSTSTIPPFDASPITNREVTLPSLQARGIRPDGTVFEVGSIAATDSDGSLPSKNSWSKLAGFVTKLPARLRESVRRRNVKKRSPYRAIAEDSLGS</sequence>
<dbReference type="AlphaFoldDB" id="C5FGB4"/>
<dbReference type="eggNOG" id="ENOG502RNQC">
    <property type="taxonomic scope" value="Eukaryota"/>
</dbReference>
<protein>
    <submittedName>
        <fullName evidence="2">Uncharacterized protein</fullName>
    </submittedName>
</protein>
<dbReference type="EMBL" id="DS995702">
    <property type="protein sequence ID" value="EEQ29799.1"/>
    <property type="molecule type" value="Genomic_DNA"/>
</dbReference>
<dbReference type="OMA" id="VKKRSPY"/>
<evidence type="ECO:0000313" key="3">
    <source>
        <dbReference type="Proteomes" id="UP000002035"/>
    </source>
</evidence>
<dbReference type="VEuPathDB" id="FungiDB:MCYG_02618"/>
<dbReference type="RefSeq" id="XP_002849684.1">
    <property type="nucleotide sequence ID" value="XM_002849638.1"/>
</dbReference>
<reference evidence="3" key="1">
    <citation type="journal article" date="2012" name="MBio">
        <title>Comparative genome analysis of Trichophyton rubrum and related dermatophytes reveals candidate genes involved in infection.</title>
        <authorList>
            <person name="Martinez D.A."/>
            <person name="Oliver B.G."/>
            <person name="Graeser Y."/>
            <person name="Goldberg J.M."/>
            <person name="Li W."/>
            <person name="Martinez-Rossi N.M."/>
            <person name="Monod M."/>
            <person name="Shelest E."/>
            <person name="Barton R.C."/>
            <person name="Birch E."/>
            <person name="Brakhage A.A."/>
            <person name="Chen Z."/>
            <person name="Gurr S.J."/>
            <person name="Heiman D."/>
            <person name="Heitman J."/>
            <person name="Kosti I."/>
            <person name="Rossi A."/>
            <person name="Saif S."/>
            <person name="Samalova M."/>
            <person name="Saunders C.W."/>
            <person name="Shea T."/>
            <person name="Summerbell R.C."/>
            <person name="Xu J."/>
            <person name="Young S."/>
            <person name="Zeng Q."/>
            <person name="Birren B.W."/>
            <person name="Cuomo C.A."/>
            <person name="White T.C."/>
        </authorList>
    </citation>
    <scope>NUCLEOTIDE SEQUENCE [LARGE SCALE GENOMIC DNA]</scope>
    <source>
        <strain evidence="3">ATCC MYA-4605 / CBS 113480</strain>
    </source>
</reference>
<evidence type="ECO:0000256" key="1">
    <source>
        <dbReference type="SAM" id="MobiDB-lite"/>
    </source>
</evidence>
<gene>
    <name evidence="2" type="ORF">MCYG_02618</name>
</gene>
<feature type="region of interest" description="Disordered" evidence="1">
    <location>
        <begin position="1"/>
        <end position="82"/>
    </location>
</feature>
<proteinExistence type="predicted"/>
<dbReference type="HOGENOM" id="CLU_1194650_0_0_1"/>
<evidence type="ECO:0000313" key="2">
    <source>
        <dbReference type="EMBL" id="EEQ29799.1"/>
    </source>
</evidence>
<dbReference type="GeneID" id="9222734"/>
<accession>C5FGB4</accession>
<keyword evidence="3" id="KW-1185">Reference proteome</keyword>
<name>C5FGB4_ARTOC</name>
<dbReference type="OrthoDB" id="4526763at2759"/>
<feature type="region of interest" description="Disordered" evidence="1">
    <location>
        <begin position="211"/>
        <end position="232"/>
    </location>
</feature>